<comment type="caution">
    <text evidence="1">The sequence shown here is derived from an EMBL/GenBank/DDBJ whole genome shotgun (WGS) entry which is preliminary data.</text>
</comment>
<evidence type="ECO:0000313" key="2">
    <source>
        <dbReference type="Proteomes" id="UP000276133"/>
    </source>
</evidence>
<organism evidence="1 2">
    <name type="scientific">Brachionus plicatilis</name>
    <name type="common">Marine rotifer</name>
    <name type="synonym">Brachionus muelleri</name>
    <dbReference type="NCBI Taxonomy" id="10195"/>
    <lineage>
        <taxon>Eukaryota</taxon>
        <taxon>Metazoa</taxon>
        <taxon>Spiralia</taxon>
        <taxon>Gnathifera</taxon>
        <taxon>Rotifera</taxon>
        <taxon>Eurotatoria</taxon>
        <taxon>Monogononta</taxon>
        <taxon>Pseudotrocha</taxon>
        <taxon>Ploima</taxon>
        <taxon>Brachionidae</taxon>
        <taxon>Brachionus</taxon>
    </lineage>
</organism>
<accession>A0A3M7RLL0</accession>
<dbReference type="EMBL" id="REGN01003146">
    <property type="protein sequence ID" value="RNA24300.1"/>
    <property type="molecule type" value="Genomic_DNA"/>
</dbReference>
<sequence length="127" mass="15073">MKIFKIRYKCHNFKATRIGYNENNCFLSVKSLRAPTLKFLLIYQLMFQHSKFILLYLISDRFYQVDYDFIENNEIIWKIFSVGKENKHKFHLAVRDSANSYLSIKSLGLSCHKDSNSKMILLAVHLD</sequence>
<name>A0A3M7RLL0_BRAPC</name>
<protein>
    <submittedName>
        <fullName evidence="1">Uncharacterized protein</fullName>
    </submittedName>
</protein>
<evidence type="ECO:0000313" key="1">
    <source>
        <dbReference type="EMBL" id="RNA24300.1"/>
    </source>
</evidence>
<reference evidence="1 2" key="1">
    <citation type="journal article" date="2018" name="Sci. Rep.">
        <title>Genomic signatures of local adaptation to the degree of environmental predictability in rotifers.</title>
        <authorList>
            <person name="Franch-Gras L."/>
            <person name="Hahn C."/>
            <person name="Garcia-Roger E.M."/>
            <person name="Carmona M.J."/>
            <person name="Serra M."/>
            <person name="Gomez A."/>
        </authorList>
    </citation>
    <scope>NUCLEOTIDE SEQUENCE [LARGE SCALE GENOMIC DNA]</scope>
    <source>
        <strain evidence="1">HYR1</strain>
    </source>
</reference>
<gene>
    <name evidence="1" type="ORF">BpHYR1_014373</name>
</gene>
<keyword evidence="2" id="KW-1185">Reference proteome</keyword>
<dbReference type="AlphaFoldDB" id="A0A3M7RLL0"/>
<proteinExistence type="predicted"/>
<dbReference type="Proteomes" id="UP000276133">
    <property type="component" value="Unassembled WGS sequence"/>
</dbReference>